<proteinExistence type="predicted"/>
<gene>
    <name evidence="1" type="ORF">KQI42_08540</name>
</gene>
<protein>
    <submittedName>
        <fullName evidence="1">Cyclase family protein</fullName>
    </submittedName>
</protein>
<dbReference type="InterPro" id="IPR007325">
    <property type="entry name" value="KFase/CYL"/>
</dbReference>
<name>A0ABS6E563_9FIRM</name>
<evidence type="ECO:0000313" key="2">
    <source>
        <dbReference type="Proteomes" id="UP000749471"/>
    </source>
</evidence>
<dbReference type="Proteomes" id="UP000749471">
    <property type="component" value="Unassembled WGS sequence"/>
</dbReference>
<comment type="caution">
    <text evidence="1">The sequence shown here is derived from an EMBL/GenBank/DDBJ whole genome shotgun (WGS) entry which is preliminary data.</text>
</comment>
<dbReference type="Pfam" id="PF04199">
    <property type="entry name" value="Cyclase"/>
    <property type="match status" value="1"/>
</dbReference>
<sequence length="190" mass="22061">MKIDLSISIQRELFNDLLEKSFKTKRDIIGHIGTHFDVMDKKFSLENTNRNGRLFDVRNIRDREIDTRDIDLNRIKENDFVIFYTGYLEEEPYGTEKYFTDYPVLSKDLIDNLISKKVSLIGIDTASIVKPDIHIETDQYCADNGIFVIENLNNLELLLDNAQDESFKVYTFPISIENISGLPCRVIAEI</sequence>
<keyword evidence="2" id="KW-1185">Reference proteome</keyword>
<accession>A0ABS6E563</accession>
<organism evidence="1 2">
    <name type="scientific">Tissierella simiarum</name>
    <dbReference type="NCBI Taxonomy" id="2841534"/>
    <lineage>
        <taxon>Bacteria</taxon>
        <taxon>Bacillati</taxon>
        <taxon>Bacillota</taxon>
        <taxon>Tissierellia</taxon>
        <taxon>Tissierellales</taxon>
        <taxon>Tissierellaceae</taxon>
        <taxon>Tissierella</taxon>
    </lineage>
</organism>
<dbReference type="PANTHER" id="PTHR31118:SF32">
    <property type="entry name" value="KYNURENINE FORMAMIDASE"/>
    <property type="match status" value="1"/>
</dbReference>
<evidence type="ECO:0000313" key="1">
    <source>
        <dbReference type="EMBL" id="MBU5438052.1"/>
    </source>
</evidence>
<reference evidence="1 2" key="1">
    <citation type="submission" date="2021-06" db="EMBL/GenBank/DDBJ databases">
        <authorList>
            <person name="Sun Q."/>
            <person name="Li D."/>
        </authorList>
    </citation>
    <scope>NUCLEOTIDE SEQUENCE [LARGE SCALE GENOMIC DNA]</scope>
    <source>
        <strain evidence="1 2">MSJ-40</strain>
    </source>
</reference>
<dbReference type="RefSeq" id="WP_216518818.1">
    <property type="nucleotide sequence ID" value="NZ_JAHLPM010000006.1"/>
</dbReference>
<dbReference type="EMBL" id="JAHLPM010000006">
    <property type="protein sequence ID" value="MBU5438052.1"/>
    <property type="molecule type" value="Genomic_DNA"/>
</dbReference>
<dbReference type="PANTHER" id="PTHR31118">
    <property type="entry name" value="CYCLASE-LIKE PROTEIN 2"/>
    <property type="match status" value="1"/>
</dbReference>